<reference evidence="2 3" key="2">
    <citation type="submission" date="2018-11" db="EMBL/GenBank/DDBJ databases">
        <authorList>
            <consortium name="Pathogen Informatics"/>
        </authorList>
    </citation>
    <scope>NUCLEOTIDE SEQUENCE [LARGE SCALE GENOMIC DNA]</scope>
</reference>
<accession>A0A0M3KJD0</accession>
<dbReference type="Proteomes" id="UP000267096">
    <property type="component" value="Unassembled WGS sequence"/>
</dbReference>
<proteinExistence type="predicted"/>
<protein>
    <submittedName>
        <fullName evidence="4">LRRNT_2 domain-containing protein</fullName>
    </submittedName>
</protein>
<evidence type="ECO:0000313" key="4">
    <source>
        <dbReference type="WBParaSite" id="ASIM_0002110301-mRNA-1"/>
    </source>
</evidence>
<reference evidence="4" key="1">
    <citation type="submission" date="2017-02" db="UniProtKB">
        <authorList>
            <consortium name="WormBaseParasite"/>
        </authorList>
    </citation>
    <scope>IDENTIFICATION</scope>
</reference>
<evidence type="ECO:0000313" key="2">
    <source>
        <dbReference type="EMBL" id="VDK77205.1"/>
    </source>
</evidence>
<organism evidence="4">
    <name type="scientific">Anisakis simplex</name>
    <name type="common">Herring worm</name>
    <dbReference type="NCBI Taxonomy" id="6269"/>
    <lineage>
        <taxon>Eukaryota</taxon>
        <taxon>Metazoa</taxon>
        <taxon>Ecdysozoa</taxon>
        <taxon>Nematoda</taxon>
        <taxon>Chromadorea</taxon>
        <taxon>Rhabditida</taxon>
        <taxon>Spirurina</taxon>
        <taxon>Ascaridomorpha</taxon>
        <taxon>Ascaridoidea</taxon>
        <taxon>Anisakidae</taxon>
        <taxon>Anisakis</taxon>
        <taxon>Anisakis simplex complex</taxon>
    </lineage>
</organism>
<gene>
    <name evidence="2" type="ORF">ASIM_LOCUS20478</name>
</gene>
<feature type="transmembrane region" description="Helical" evidence="1">
    <location>
        <begin position="70"/>
        <end position="92"/>
    </location>
</feature>
<dbReference type="AlphaFoldDB" id="A0A0M3KJD0"/>
<keyword evidence="3" id="KW-1185">Reference proteome</keyword>
<dbReference type="EMBL" id="UYRR01039707">
    <property type="protein sequence ID" value="VDK77205.1"/>
    <property type="molecule type" value="Genomic_DNA"/>
</dbReference>
<evidence type="ECO:0000256" key="1">
    <source>
        <dbReference type="SAM" id="Phobius"/>
    </source>
</evidence>
<keyword evidence="1" id="KW-1133">Transmembrane helix</keyword>
<keyword evidence="1" id="KW-0812">Transmembrane</keyword>
<name>A0A0M3KJD0_ANISI</name>
<dbReference type="WBParaSite" id="ASIM_0002110301-mRNA-1">
    <property type="protein sequence ID" value="ASIM_0002110301-mRNA-1"/>
    <property type="gene ID" value="ASIM_0002110301"/>
</dbReference>
<sequence length="125" mass="13543">MVYCAWLCAAYVPEVYDGSSSVSGDRALANSDGIHPSKEGELKESTSNAIAILNDLLLMMDYIQANKEKAFLYTALGVAVGIILILLACIIVQCTNKRKPKSNQMLHLAKSTEFSSLIDSNQTSP</sequence>
<evidence type="ECO:0000313" key="3">
    <source>
        <dbReference type="Proteomes" id="UP000267096"/>
    </source>
</evidence>
<keyword evidence="1" id="KW-0472">Membrane</keyword>